<feature type="compositionally biased region" description="Polar residues" evidence="1">
    <location>
        <begin position="90"/>
        <end position="115"/>
    </location>
</feature>
<sequence>MRSVTLNKERNFFIVSNQSDAALRFTLLKSRKIKICQTHQRVYGAGNWNPSKVIVAQIQVTQMLQIENQSAYVAYNSDLPHASPSARLSGWSTSTRPVNLSQTNPVHEQQSSSEAAQDDKRFEGSLRSRLKRRRA</sequence>
<keyword evidence="3" id="KW-1185">Reference proteome</keyword>
<name>A0A6A6LYR5_HEVBR</name>
<proteinExistence type="predicted"/>
<feature type="compositionally biased region" description="Basic and acidic residues" evidence="1">
    <location>
        <begin position="117"/>
        <end position="126"/>
    </location>
</feature>
<reference evidence="2 3" key="1">
    <citation type="journal article" date="2020" name="Mol. Plant">
        <title>The Chromosome-Based Rubber Tree Genome Provides New Insights into Spurge Genome Evolution and Rubber Biosynthesis.</title>
        <authorList>
            <person name="Liu J."/>
            <person name="Shi C."/>
            <person name="Shi C.C."/>
            <person name="Li W."/>
            <person name="Zhang Q.J."/>
            <person name="Zhang Y."/>
            <person name="Li K."/>
            <person name="Lu H.F."/>
            <person name="Shi C."/>
            <person name="Zhu S.T."/>
            <person name="Xiao Z.Y."/>
            <person name="Nan H."/>
            <person name="Yue Y."/>
            <person name="Zhu X.G."/>
            <person name="Wu Y."/>
            <person name="Hong X.N."/>
            <person name="Fan G.Y."/>
            <person name="Tong Y."/>
            <person name="Zhang D."/>
            <person name="Mao C.L."/>
            <person name="Liu Y.L."/>
            <person name="Hao S.J."/>
            <person name="Liu W.Q."/>
            <person name="Lv M.Q."/>
            <person name="Zhang H.B."/>
            <person name="Liu Y."/>
            <person name="Hu-Tang G.R."/>
            <person name="Wang J.P."/>
            <person name="Wang J.H."/>
            <person name="Sun Y.H."/>
            <person name="Ni S.B."/>
            <person name="Chen W.B."/>
            <person name="Zhang X.C."/>
            <person name="Jiao Y.N."/>
            <person name="Eichler E.E."/>
            <person name="Li G.H."/>
            <person name="Liu X."/>
            <person name="Gao L.Z."/>
        </authorList>
    </citation>
    <scope>NUCLEOTIDE SEQUENCE [LARGE SCALE GENOMIC DNA]</scope>
    <source>
        <strain evidence="3">cv. GT1</strain>
        <tissue evidence="2">Leaf</tissue>
    </source>
</reference>
<evidence type="ECO:0000313" key="3">
    <source>
        <dbReference type="Proteomes" id="UP000467840"/>
    </source>
</evidence>
<evidence type="ECO:0000256" key="1">
    <source>
        <dbReference type="SAM" id="MobiDB-lite"/>
    </source>
</evidence>
<dbReference type="EMBL" id="JAAGAX010000008">
    <property type="protein sequence ID" value="KAF2305176.1"/>
    <property type="molecule type" value="Genomic_DNA"/>
</dbReference>
<gene>
    <name evidence="2" type="ORF">GH714_002767</name>
</gene>
<comment type="caution">
    <text evidence="2">The sequence shown here is derived from an EMBL/GenBank/DDBJ whole genome shotgun (WGS) entry which is preliminary data.</text>
</comment>
<dbReference type="AlphaFoldDB" id="A0A6A6LYR5"/>
<protein>
    <submittedName>
        <fullName evidence="2">Uncharacterized protein</fullName>
    </submittedName>
</protein>
<evidence type="ECO:0000313" key="2">
    <source>
        <dbReference type="EMBL" id="KAF2305176.1"/>
    </source>
</evidence>
<feature type="region of interest" description="Disordered" evidence="1">
    <location>
        <begin position="83"/>
        <end position="135"/>
    </location>
</feature>
<dbReference type="Proteomes" id="UP000467840">
    <property type="component" value="Chromosome 9"/>
</dbReference>
<accession>A0A6A6LYR5</accession>
<organism evidence="2 3">
    <name type="scientific">Hevea brasiliensis</name>
    <name type="common">Para rubber tree</name>
    <name type="synonym">Siphonia brasiliensis</name>
    <dbReference type="NCBI Taxonomy" id="3981"/>
    <lineage>
        <taxon>Eukaryota</taxon>
        <taxon>Viridiplantae</taxon>
        <taxon>Streptophyta</taxon>
        <taxon>Embryophyta</taxon>
        <taxon>Tracheophyta</taxon>
        <taxon>Spermatophyta</taxon>
        <taxon>Magnoliopsida</taxon>
        <taxon>eudicotyledons</taxon>
        <taxon>Gunneridae</taxon>
        <taxon>Pentapetalae</taxon>
        <taxon>rosids</taxon>
        <taxon>fabids</taxon>
        <taxon>Malpighiales</taxon>
        <taxon>Euphorbiaceae</taxon>
        <taxon>Crotonoideae</taxon>
        <taxon>Micrandreae</taxon>
        <taxon>Hevea</taxon>
    </lineage>
</organism>